<dbReference type="InterPro" id="IPR043519">
    <property type="entry name" value="NT_sf"/>
</dbReference>
<dbReference type="EMBL" id="BAAAQF010000004">
    <property type="protein sequence ID" value="GAA1664749.1"/>
    <property type="molecule type" value="Genomic_DNA"/>
</dbReference>
<accession>A0ABP4S6M3</accession>
<dbReference type="SUPFAM" id="SSF81301">
    <property type="entry name" value="Nucleotidyltransferase"/>
    <property type="match status" value="1"/>
</dbReference>
<keyword evidence="3" id="KW-1185">Reference proteome</keyword>
<organism evidence="2 3">
    <name type="scientific">Glycomyces endophyticus</name>
    <dbReference type="NCBI Taxonomy" id="480996"/>
    <lineage>
        <taxon>Bacteria</taxon>
        <taxon>Bacillati</taxon>
        <taxon>Actinomycetota</taxon>
        <taxon>Actinomycetes</taxon>
        <taxon>Glycomycetales</taxon>
        <taxon>Glycomycetaceae</taxon>
        <taxon>Glycomyces</taxon>
    </lineage>
</organism>
<gene>
    <name evidence="2" type="ORF">GCM10009830_07860</name>
</gene>
<proteinExistence type="predicted"/>
<feature type="region of interest" description="Disordered" evidence="1">
    <location>
        <begin position="1"/>
        <end position="21"/>
    </location>
</feature>
<comment type="caution">
    <text evidence="2">The sequence shown here is derived from an EMBL/GenBank/DDBJ whole genome shotgun (WGS) entry which is preliminary data.</text>
</comment>
<evidence type="ECO:0008006" key="4">
    <source>
        <dbReference type="Google" id="ProtNLM"/>
    </source>
</evidence>
<evidence type="ECO:0000313" key="3">
    <source>
        <dbReference type="Proteomes" id="UP001499851"/>
    </source>
</evidence>
<evidence type="ECO:0000313" key="2">
    <source>
        <dbReference type="EMBL" id="GAA1664749.1"/>
    </source>
</evidence>
<dbReference type="RefSeq" id="WP_344481980.1">
    <property type="nucleotide sequence ID" value="NZ_BAAAQF010000004.1"/>
</dbReference>
<name>A0ABP4S6M3_9ACTN</name>
<reference evidence="3" key="1">
    <citation type="journal article" date="2019" name="Int. J. Syst. Evol. Microbiol.">
        <title>The Global Catalogue of Microorganisms (GCM) 10K type strain sequencing project: providing services to taxonomists for standard genome sequencing and annotation.</title>
        <authorList>
            <consortium name="The Broad Institute Genomics Platform"/>
            <consortium name="The Broad Institute Genome Sequencing Center for Infectious Disease"/>
            <person name="Wu L."/>
            <person name="Ma J."/>
        </authorList>
    </citation>
    <scope>NUCLEOTIDE SEQUENCE [LARGE SCALE GENOMIC DNA]</scope>
    <source>
        <strain evidence="3">JCM 16001</strain>
    </source>
</reference>
<dbReference type="Proteomes" id="UP001499851">
    <property type="component" value="Unassembled WGS sequence"/>
</dbReference>
<sequence length="219" mass="24894">MKAPEPPHFPGMTPLNLNPNQPRNGRQLIELVWWLVRHRGFDPADFVIAGSAWLFVTGHRTYLSDIDILARGTTWLRACELAEGGLGKWARAEASGDMAIRLYGGLVEVFNRWILPEPGTDQLIDSAEFIDGLPFMQREEVVRYKRFLDRDKDQLDLAVLSHCCHNRVLAAPANPARVRALGRWKYDSALWRKPCHALYRRTTIPRSKRSGGNSIIPGR</sequence>
<protein>
    <recommendedName>
        <fullName evidence="4">Nucleotidyltransferase family protein</fullName>
    </recommendedName>
</protein>
<evidence type="ECO:0000256" key="1">
    <source>
        <dbReference type="SAM" id="MobiDB-lite"/>
    </source>
</evidence>